<evidence type="ECO:0000256" key="2">
    <source>
        <dbReference type="SAM" id="Phobius"/>
    </source>
</evidence>
<proteinExistence type="predicted"/>
<dbReference type="Proteomes" id="UP001432071">
    <property type="component" value="Chromosome"/>
</dbReference>
<evidence type="ECO:0000313" key="3">
    <source>
        <dbReference type="EMBL" id="WUN86632.1"/>
    </source>
</evidence>
<keyword evidence="2" id="KW-1133">Transmembrane helix</keyword>
<dbReference type="RefSeq" id="WP_328734888.1">
    <property type="nucleotide sequence ID" value="NZ_CP108038.1"/>
</dbReference>
<feature type="region of interest" description="Disordered" evidence="1">
    <location>
        <begin position="164"/>
        <end position="204"/>
    </location>
</feature>
<protein>
    <recommendedName>
        <fullName evidence="5">Integral membrane protein</fullName>
    </recommendedName>
</protein>
<evidence type="ECO:0000313" key="4">
    <source>
        <dbReference type="Proteomes" id="UP001432071"/>
    </source>
</evidence>
<keyword evidence="2" id="KW-0472">Membrane</keyword>
<evidence type="ECO:0000256" key="1">
    <source>
        <dbReference type="SAM" id="MobiDB-lite"/>
    </source>
</evidence>
<keyword evidence="2" id="KW-0812">Transmembrane</keyword>
<gene>
    <name evidence="3" type="ORF">OHT53_11350</name>
</gene>
<dbReference type="EMBL" id="CP108038">
    <property type="protein sequence ID" value="WUN86632.1"/>
    <property type="molecule type" value="Genomic_DNA"/>
</dbReference>
<feature type="transmembrane region" description="Helical" evidence="2">
    <location>
        <begin position="49"/>
        <end position="71"/>
    </location>
</feature>
<sequence length="204" mass="20612">MRAFLAAATGLPTILLTAALVVVACFWILAALGLVAVGSFDTDLDLRAWHLSGVPVTVAFSLLTVLAWSSAVGATLLVAEIAPPGPLTGLLLRPVMTGGAVLAAWATTRALVRPLHRLFPDEPAPLVPEPLVPAPPVPAPRVSGPGGPALVPATASVVRAAGIRVKSTDDGGADTGPVRELPDGADEPGLADTSLAAVNRSPRT</sequence>
<accession>A0ABZ1QVY4</accession>
<dbReference type="PROSITE" id="PS51257">
    <property type="entry name" value="PROKAR_LIPOPROTEIN"/>
    <property type="match status" value="1"/>
</dbReference>
<feature type="transmembrane region" description="Helical" evidence="2">
    <location>
        <begin position="91"/>
        <end position="112"/>
    </location>
</feature>
<dbReference type="GeneID" id="93761570"/>
<keyword evidence="4" id="KW-1185">Reference proteome</keyword>
<feature type="transmembrane region" description="Helical" evidence="2">
    <location>
        <begin position="14"/>
        <end position="37"/>
    </location>
</feature>
<organism evidence="3 4">
    <name type="scientific">Streptomyces bobili</name>
    <dbReference type="NCBI Taxonomy" id="67280"/>
    <lineage>
        <taxon>Bacteria</taxon>
        <taxon>Bacillati</taxon>
        <taxon>Actinomycetota</taxon>
        <taxon>Actinomycetes</taxon>
        <taxon>Kitasatosporales</taxon>
        <taxon>Streptomycetaceae</taxon>
        <taxon>Streptomyces</taxon>
    </lineage>
</organism>
<evidence type="ECO:0008006" key="5">
    <source>
        <dbReference type="Google" id="ProtNLM"/>
    </source>
</evidence>
<reference evidence="3" key="1">
    <citation type="submission" date="2022-10" db="EMBL/GenBank/DDBJ databases">
        <title>The complete genomes of actinobacterial strains from the NBC collection.</title>
        <authorList>
            <person name="Joergensen T.S."/>
            <person name="Alvarez Arevalo M."/>
            <person name="Sterndorff E.B."/>
            <person name="Faurdal D."/>
            <person name="Vuksanovic O."/>
            <person name="Mourched A.-S."/>
            <person name="Charusanti P."/>
            <person name="Shaw S."/>
            <person name="Blin K."/>
            <person name="Weber T."/>
        </authorList>
    </citation>
    <scope>NUCLEOTIDE SEQUENCE</scope>
    <source>
        <strain evidence="3">NBC_00302</strain>
    </source>
</reference>
<name>A0ABZ1QVY4_9ACTN</name>